<reference evidence="3" key="2">
    <citation type="submission" date="2011-01" db="EMBL/GenBank/DDBJ databases">
        <title>The complete genome of Deinococcus maricopensis DSM 21211.</title>
        <authorList>
            <consortium name="US DOE Joint Genome Institute (JGI-PGF)"/>
            <person name="Lucas S."/>
            <person name="Copeland A."/>
            <person name="Lapidus A."/>
            <person name="Goodwin L."/>
            <person name="Pitluck S."/>
            <person name="Kyrpides N."/>
            <person name="Mavromatis K."/>
            <person name="Pagani I."/>
            <person name="Ivanova N."/>
            <person name="Ovchinnikova G."/>
            <person name="Zeytun A."/>
            <person name="Detter J.C."/>
            <person name="Han C."/>
            <person name="Land M."/>
            <person name="Hauser L."/>
            <person name="Markowitz V."/>
            <person name="Cheng J.-F."/>
            <person name="Hugenholtz P."/>
            <person name="Woyke T."/>
            <person name="Wu D."/>
            <person name="Pukall R."/>
            <person name="Gehrich-Schroeter G."/>
            <person name="Brambilla E."/>
            <person name="Klenk H.-P."/>
            <person name="Eisen J.A."/>
        </authorList>
    </citation>
    <scope>NUCLEOTIDE SEQUENCE [LARGE SCALE GENOMIC DNA]</scope>
    <source>
        <strain evidence="3">DSM 21211 / LMG 22137 / NRRL B-23946 / LB-34</strain>
    </source>
</reference>
<dbReference type="AlphaFoldDB" id="E8UA01"/>
<name>E8UA01_DEIML</name>
<evidence type="ECO:0000313" key="2">
    <source>
        <dbReference type="EMBL" id="ADV67890.1"/>
    </source>
</evidence>
<dbReference type="HOGENOM" id="CLU_3079057_0_0_0"/>
<evidence type="ECO:0000256" key="1">
    <source>
        <dbReference type="SAM" id="MobiDB-lite"/>
    </source>
</evidence>
<protein>
    <submittedName>
        <fullName evidence="2">Uncharacterized protein</fullName>
    </submittedName>
</protein>
<dbReference type="EMBL" id="CP002454">
    <property type="protein sequence ID" value="ADV67890.1"/>
    <property type="molecule type" value="Genomic_DNA"/>
</dbReference>
<reference evidence="2 3" key="1">
    <citation type="journal article" date="2011" name="Stand. Genomic Sci.">
        <title>Complete genome sequence of Deinococcus maricopensis type strain (LB-34).</title>
        <authorList>
            <person name="Pukall R."/>
            <person name="Zeytun A."/>
            <person name="Lucas S."/>
            <person name="Lapidus A."/>
            <person name="Hammon N."/>
            <person name="Deshpande S."/>
            <person name="Nolan M."/>
            <person name="Cheng J.F."/>
            <person name="Pitluck S."/>
            <person name="Liolios K."/>
            <person name="Pagani I."/>
            <person name="Mikhailova N."/>
            <person name="Ivanova N."/>
            <person name="Mavromatis K."/>
            <person name="Pati A."/>
            <person name="Tapia R."/>
            <person name="Han C."/>
            <person name="Goodwin L."/>
            <person name="Chen A."/>
            <person name="Palaniappan K."/>
            <person name="Land M."/>
            <person name="Hauser L."/>
            <person name="Chang Y.J."/>
            <person name="Jeffries C.D."/>
            <person name="Brambilla E.M."/>
            <person name="Rohde M."/>
            <person name="Goker M."/>
            <person name="Detter J.C."/>
            <person name="Woyke T."/>
            <person name="Bristow J."/>
            <person name="Eisen J.A."/>
            <person name="Markowitz V."/>
            <person name="Hugenholtz P."/>
            <person name="Kyrpides N.C."/>
            <person name="Klenk H.P."/>
        </authorList>
    </citation>
    <scope>NUCLEOTIDE SEQUENCE [LARGE SCALE GENOMIC DNA]</scope>
    <source>
        <strain evidence="3">DSM 21211 / LMG 22137 / NRRL B-23946 / LB-34</strain>
    </source>
</reference>
<keyword evidence="3" id="KW-1185">Reference proteome</keyword>
<gene>
    <name evidence="2" type="ordered locus">Deima_2252</name>
</gene>
<dbReference type="RefSeq" id="WP_013557395.1">
    <property type="nucleotide sequence ID" value="NC_014958.1"/>
</dbReference>
<feature type="region of interest" description="Disordered" evidence="1">
    <location>
        <begin position="30"/>
        <end position="52"/>
    </location>
</feature>
<proteinExistence type="predicted"/>
<evidence type="ECO:0000313" key="3">
    <source>
        <dbReference type="Proteomes" id="UP000008635"/>
    </source>
</evidence>
<organism evidence="2 3">
    <name type="scientific">Deinococcus maricopensis (strain DSM 21211 / LMG 22137 / NRRL B-23946 / LB-34)</name>
    <dbReference type="NCBI Taxonomy" id="709986"/>
    <lineage>
        <taxon>Bacteria</taxon>
        <taxon>Thermotogati</taxon>
        <taxon>Deinococcota</taxon>
        <taxon>Deinococci</taxon>
        <taxon>Deinococcales</taxon>
        <taxon>Deinococcaceae</taxon>
        <taxon>Deinococcus</taxon>
    </lineage>
</organism>
<dbReference type="Proteomes" id="UP000008635">
    <property type="component" value="Chromosome"/>
</dbReference>
<sequence precursor="true">MIGAFLMVLGVVGVVGAVFARQQAHLSRAVQDLGEGPRGSGPHVGPNIPGPY</sequence>
<accession>E8UA01</accession>
<dbReference type="KEGG" id="dmr:Deima_2252"/>